<evidence type="ECO:0000313" key="9">
    <source>
        <dbReference type="EMBL" id="TFV37643.1"/>
    </source>
</evidence>
<dbReference type="InterPro" id="IPR002327">
    <property type="entry name" value="Cyt_c_1A/1B"/>
</dbReference>
<evidence type="ECO:0000313" key="10">
    <source>
        <dbReference type="Proteomes" id="UP000298225"/>
    </source>
</evidence>
<evidence type="ECO:0000256" key="4">
    <source>
        <dbReference type="ARBA" id="ARBA00022982"/>
    </source>
</evidence>
<organism evidence="9 10">
    <name type="scientific">Bradyrhizobium frederickii</name>
    <dbReference type="NCBI Taxonomy" id="2560054"/>
    <lineage>
        <taxon>Bacteria</taxon>
        <taxon>Pseudomonadati</taxon>
        <taxon>Pseudomonadota</taxon>
        <taxon>Alphaproteobacteria</taxon>
        <taxon>Hyphomicrobiales</taxon>
        <taxon>Nitrobacteraceae</taxon>
        <taxon>Bradyrhizobium</taxon>
    </lineage>
</organism>
<dbReference type="GO" id="GO:0009055">
    <property type="term" value="F:electron transfer activity"/>
    <property type="evidence" value="ECO:0007669"/>
    <property type="project" value="InterPro"/>
</dbReference>
<dbReference type="Gene3D" id="1.10.760.10">
    <property type="entry name" value="Cytochrome c-like domain"/>
    <property type="match status" value="1"/>
</dbReference>
<evidence type="ECO:0000256" key="7">
    <source>
        <dbReference type="SAM" id="SignalP"/>
    </source>
</evidence>
<dbReference type="RefSeq" id="WP_135169947.1">
    <property type="nucleotide sequence ID" value="NZ_SPQU01000008.1"/>
</dbReference>
<dbReference type="InterPro" id="IPR036909">
    <property type="entry name" value="Cyt_c-like_dom_sf"/>
</dbReference>
<feature type="chain" id="PRO_5021205332" evidence="7">
    <location>
        <begin position="25"/>
        <end position="126"/>
    </location>
</feature>
<comment type="caution">
    <text evidence="9">The sequence shown here is derived from an EMBL/GenBank/DDBJ whole genome shotgun (WGS) entry which is preliminary data.</text>
</comment>
<dbReference type="PROSITE" id="PS51007">
    <property type="entry name" value="CYTC"/>
    <property type="match status" value="1"/>
</dbReference>
<keyword evidence="1" id="KW-0813">Transport</keyword>
<keyword evidence="2 6" id="KW-0349">Heme</keyword>
<evidence type="ECO:0000256" key="6">
    <source>
        <dbReference type="PROSITE-ProRule" id="PRU00433"/>
    </source>
</evidence>
<protein>
    <submittedName>
        <fullName evidence="9">Cytochrome c family protein</fullName>
    </submittedName>
</protein>
<dbReference type="PRINTS" id="PR00604">
    <property type="entry name" value="CYTCHRMECIAB"/>
</dbReference>
<dbReference type="Pfam" id="PF00034">
    <property type="entry name" value="Cytochrom_C"/>
    <property type="match status" value="1"/>
</dbReference>
<dbReference type="InterPro" id="IPR009056">
    <property type="entry name" value="Cyt_c-like_dom"/>
</dbReference>
<feature type="domain" description="Cytochrome c" evidence="8">
    <location>
        <begin position="25"/>
        <end position="124"/>
    </location>
</feature>
<dbReference type="PANTHER" id="PTHR11961">
    <property type="entry name" value="CYTOCHROME C"/>
    <property type="match status" value="1"/>
</dbReference>
<dbReference type="GO" id="GO:0020037">
    <property type="term" value="F:heme binding"/>
    <property type="evidence" value="ECO:0007669"/>
    <property type="project" value="InterPro"/>
</dbReference>
<sequence>MKSLVRQWSVACVFVLADANAVQAVDPTKGESLYEKCHACHAIKQQGVTLGPSLVGIFGRKAGSLEQFRYSPAMRRSSLVWDDATLDSFLTDPQALVPGNRMPFAGMSEKSDRDDLIAYLHKATEQ</sequence>
<dbReference type="Proteomes" id="UP000298225">
    <property type="component" value="Unassembled WGS sequence"/>
</dbReference>
<accession>A0A4Y9L6I1</accession>
<evidence type="ECO:0000256" key="3">
    <source>
        <dbReference type="ARBA" id="ARBA00022723"/>
    </source>
</evidence>
<evidence type="ECO:0000256" key="2">
    <source>
        <dbReference type="ARBA" id="ARBA00022617"/>
    </source>
</evidence>
<dbReference type="AlphaFoldDB" id="A0A4Y9L6I1"/>
<keyword evidence="10" id="KW-1185">Reference proteome</keyword>
<evidence type="ECO:0000259" key="8">
    <source>
        <dbReference type="PROSITE" id="PS51007"/>
    </source>
</evidence>
<proteinExistence type="predicted"/>
<dbReference type="OrthoDB" id="9805828at2"/>
<evidence type="ECO:0000256" key="5">
    <source>
        <dbReference type="ARBA" id="ARBA00023004"/>
    </source>
</evidence>
<dbReference type="GO" id="GO:0046872">
    <property type="term" value="F:metal ion binding"/>
    <property type="evidence" value="ECO:0007669"/>
    <property type="project" value="UniProtKB-KW"/>
</dbReference>
<dbReference type="EMBL" id="SPQU01000008">
    <property type="protein sequence ID" value="TFV37643.1"/>
    <property type="molecule type" value="Genomic_DNA"/>
</dbReference>
<keyword evidence="7" id="KW-0732">Signal</keyword>
<reference evidence="9 10" key="1">
    <citation type="submission" date="2019-03" db="EMBL/GenBank/DDBJ databases">
        <title>Bradyrhizobium strains diversity isolated from Chamaecrista fasciculata.</title>
        <authorList>
            <person name="Urquiaga M.C.O."/>
            <person name="Hungria M."/>
            <person name="Delamuta J.R.M."/>
        </authorList>
    </citation>
    <scope>NUCLEOTIDE SEQUENCE [LARGE SCALE GENOMIC DNA]</scope>
    <source>
        <strain evidence="9 10">CNPSo 3424</strain>
    </source>
</reference>
<feature type="signal peptide" evidence="7">
    <location>
        <begin position="1"/>
        <end position="24"/>
    </location>
</feature>
<keyword evidence="4" id="KW-0249">Electron transport</keyword>
<evidence type="ECO:0000256" key="1">
    <source>
        <dbReference type="ARBA" id="ARBA00022448"/>
    </source>
</evidence>
<keyword evidence="3 6" id="KW-0479">Metal-binding</keyword>
<dbReference type="SUPFAM" id="SSF46626">
    <property type="entry name" value="Cytochrome c"/>
    <property type="match status" value="1"/>
</dbReference>
<keyword evidence="5 6" id="KW-0408">Iron</keyword>
<name>A0A4Y9L6I1_9BRAD</name>
<gene>
    <name evidence="9" type="ORF">E4K66_19165</name>
</gene>